<evidence type="ECO:0000256" key="1">
    <source>
        <dbReference type="ARBA" id="ARBA00022630"/>
    </source>
</evidence>
<sequence>MSTYDVVVIGAGNGGLTAASSLAQKGVKVLLLEKHNVPGGCATSFCRGRFEFETALHQLSGFGTKEKPGPLRGFLSSLGVVDGLEWVEMENLYRVILPEKLDITLPADKEKFINVLETEFPEEKAGIEKYVNLLYGFFEQVIQAFFMKDPDISREKYPLYFEYAYKNTKDVLDECFANPLLKLALSPYWSYMGIPTRNLAFVDYAALMYSYIEWKPFHLKGGSQALSNALVNTILENGGEIRFNCKAEEIVVEHGQVKGVRTSDDDFIPVNYVISNASSVMTYTELIDTQEVPEQQYEILKGSTVGVSALTMFIGLDCTAEKLGIYETTNFFYASVEPDEQDSTIRFVSTEKDPFLLTCYNVSDPDASPAGTTQIAIVCLKYAEPWLRIPPADYQATKFKCAEQILARIENEYPGFREHIEEIEVATPVTHMRYLGSPGGAFYGFDQYAKDSNMFIPPKPVIKGLFAAGAWAGSGGFQPTLMSGGTAARALMRDMKKQGVN</sequence>
<dbReference type="SUPFAM" id="SSF51905">
    <property type="entry name" value="FAD/NAD(P)-binding domain"/>
    <property type="match status" value="1"/>
</dbReference>
<dbReference type="PANTHER" id="PTHR46091:SF3">
    <property type="entry name" value="AMINE OXIDASE DOMAIN-CONTAINING PROTEIN"/>
    <property type="match status" value="1"/>
</dbReference>
<feature type="domain" description="Amine oxidase" evidence="6">
    <location>
        <begin position="15"/>
        <end position="491"/>
    </location>
</feature>
<dbReference type="Proteomes" id="UP000045545">
    <property type="component" value="Unassembled WGS sequence"/>
</dbReference>
<dbReference type="EMBL" id="CGIH01000008">
    <property type="protein sequence ID" value="CFX14247.1"/>
    <property type="molecule type" value="Genomic_DNA"/>
</dbReference>
<dbReference type="GO" id="GO:0016491">
    <property type="term" value="F:oxidoreductase activity"/>
    <property type="evidence" value="ECO:0007669"/>
    <property type="project" value="InterPro"/>
</dbReference>
<keyword evidence="8" id="KW-1185">Reference proteome</keyword>
<keyword evidence="2" id="KW-0732">Signal</keyword>
<organism evidence="7 8">
    <name type="scientific">Syntrophomonas zehnderi OL-4</name>
    <dbReference type="NCBI Taxonomy" id="690567"/>
    <lineage>
        <taxon>Bacteria</taxon>
        <taxon>Bacillati</taxon>
        <taxon>Bacillota</taxon>
        <taxon>Clostridia</taxon>
        <taxon>Eubacteriales</taxon>
        <taxon>Syntrophomonadaceae</taxon>
        <taxon>Syntrophomonas</taxon>
    </lineage>
</organism>
<dbReference type="PRINTS" id="PR00411">
    <property type="entry name" value="PNDRDTASEI"/>
</dbReference>
<dbReference type="AlphaFoldDB" id="A0A0E4C7U5"/>
<dbReference type="STRING" id="690567.592"/>
<protein>
    <submittedName>
        <fullName evidence="7">Uncharacterized</fullName>
    </submittedName>
</protein>
<dbReference type="Pfam" id="PF01593">
    <property type="entry name" value="Amino_oxidase"/>
    <property type="match status" value="1"/>
</dbReference>
<dbReference type="Gene3D" id="3.50.50.60">
    <property type="entry name" value="FAD/NAD(P)-binding domain"/>
    <property type="match status" value="2"/>
</dbReference>
<evidence type="ECO:0000256" key="4">
    <source>
        <dbReference type="ARBA" id="ARBA00022857"/>
    </source>
</evidence>
<dbReference type="InterPro" id="IPR052206">
    <property type="entry name" value="Retinol_saturase"/>
</dbReference>
<reference evidence="7 8" key="1">
    <citation type="submission" date="2015-03" db="EMBL/GenBank/DDBJ databases">
        <authorList>
            <person name="Murphy D."/>
        </authorList>
    </citation>
    <scope>NUCLEOTIDE SEQUENCE [LARGE SCALE GENOMIC DNA]</scope>
    <source>
        <strain evidence="7 8">OL-4</strain>
    </source>
</reference>
<proteinExistence type="predicted"/>
<dbReference type="PANTHER" id="PTHR46091">
    <property type="entry name" value="BLR7054 PROTEIN"/>
    <property type="match status" value="1"/>
</dbReference>
<keyword evidence="5" id="KW-0520">NAD</keyword>
<gene>
    <name evidence="7" type="ORF">592</name>
</gene>
<evidence type="ECO:0000256" key="3">
    <source>
        <dbReference type="ARBA" id="ARBA00022827"/>
    </source>
</evidence>
<evidence type="ECO:0000313" key="7">
    <source>
        <dbReference type="EMBL" id="CFX14247.1"/>
    </source>
</evidence>
<accession>A0A0E4C7U5</accession>
<evidence type="ECO:0000259" key="6">
    <source>
        <dbReference type="Pfam" id="PF01593"/>
    </source>
</evidence>
<dbReference type="InterPro" id="IPR002937">
    <property type="entry name" value="Amino_oxidase"/>
</dbReference>
<dbReference type="InterPro" id="IPR036188">
    <property type="entry name" value="FAD/NAD-bd_sf"/>
</dbReference>
<evidence type="ECO:0000313" key="8">
    <source>
        <dbReference type="Proteomes" id="UP000045545"/>
    </source>
</evidence>
<evidence type="ECO:0000256" key="2">
    <source>
        <dbReference type="ARBA" id="ARBA00022729"/>
    </source>
</evidence>
<evidence type="ECO:0000256" key="5">
    <source>
        <dbReference type="ARBA" id="ARBA00023027"/>
    </source>
</evidence>
<keyword evidence="4" id="KW-0521">NADP</keyword>
<name>A0A0E4C7U5_9FIRM</name>
<dbReference type="OrthoDB" id="9814556at2"/>
<dbReference type="RefSeq" id="WP_046495631.1">
    <property type="nucleotide sequence ID" value="NZ_CGIH01000008.1"/>
</dbReference>
<keyword evidence="3" id="KW-0274">FAD</keyword>
<keyword evidence="1" id="KW-0285">Flavoprotein</keyword>